<dbReference type="PANTHER" id="PTHR43591">
    <property type="entry name" value="METHYLTRANSFERASE"/>
    <property type="match status" value="1"/>
</dbReference>
<evidence type="ECO:0000313" key="2">
    <source>
        <dbReference type="EMBL" id="QNE20335.1"/>
    </source>
</evidence>
<dbReference type="PANTHER" id="PTHR43591:SF24">
    <property type="entry name" value="2-METHOXY-6-POLYPRENYL-1,4-BENZOQUINOL METHYLASE, MITOCHONDRIAL"/>
    <property type="match status" value="1"/>
</dbReference>
<dbReference type="Gene3D" id="3.40.50.150">
    <property type="entry name" value="Vaccinia Virus protein VP39"/>
    <property type="match status" value="1"/>
</dbReference>
<proteinExistence type="predicted"/>
<keyword evidence="3" id="KW-1185">Reference proteome</keyword>
<protein>
    <submittedName>
        <fullName evidence="2">Class I SAM-dependent methyltransferase</fullName>
    </submittedName>
</protein>
<evidence type="ECO:0000313" key="3">
    <source>
        <dbReference type="Proteomes" id="UP000515563"/>
    </source>
</evidence>
<dbReference type="Proteomes" id="UP000515563">
    <property type="component" value="Chromosome"/>
</dbReference>
<dbReference type="RefSeq" id="WP_185442501.1">
    <property type="nucleotide sequence ID" value="NZ_CP043661.1"/>
</dbReference>
<name>A0A7G6X270_9ACTN</name>
<dbReference type="Pfam" id="PF08241">
    <property type="entry name" value="Methyltransf_11"/>
    <property type="match status" value="1"/>
</dbReference>
<dbReference type="GO" id="GO:0008757">
    <property type="term" value="F:S-adenosylmethionine-dependent methyltransferase activity"/>
    <property type="evidence" value="ECO:0007669"/>
    <property type="project" value="InterPro"/>
</dbReference>
<dbReference type="KEGG" id="kqi:F1D05_23535"/>
<dbReference type="SUPFAM" id="SSF53335">
    <property type="entry name" value="S-adenosyl-L-methionine-dependent methyltransferases"/>
    <property type="match status" value="1"/>
</dbReference>
<dbReference type="AlphaFoldDB" id="A0A7G6X270"/>
<dbReference type="InterPro" id="IPR013216">
    <property type="entry name" value="Methyltransf_11"/>
</dbReference>
<keyword evidence="2" id="KW-0489">Methyltransferase</keyword>
<dbReference type="EMBL" id="CP043661">
    <property type="protein sequence ID" value="QNE20335.1"/>
    <property type="molecule type" value="Genomic_DNA"/>
</dbReference>
<dbReference type="InterPro" id="IPR029063">
    <property type="entry name" value="SAM-dependent_MTases_sf"/>
</dbReference>
<dbReference type="CDD" id="cd02440">
    <property type="entry name" value="AdoMet_MTases"/>
    <property type="match status" value="1"/>
</dbReference>
<evidence type="ECO:0000259" key="1">
    <source>
        <dbReference type="Pfam" id="PF08241"/>
    </source>
</evidence>
<feature type="domain" description="Methyltransferase type 11" evidence="1">
    <location>
        <begin position="49"/>
        <end position="137"/>
    </location>
</feature>
<reference evidence="3" key="1">
    <citation type="submission" date="2019-09" db="EMBL/GenBank/DDBJ databases">
        <title>Antimicrobial potential of Antarctic Bacteria.</title>
        <authorList>
            <person name="Benaud N."/>
            <person name="Edwards R.J."/>
            <person name="Ferrari B.C."/>
        </authorList>
    </citation>
    <scope>NUCLEOTIDE SEQUENCE [LARGE SCALE GENOMIC DNA]</scope>
    <source>
        <strain evidence="3">SPB151</strain>
    </source>
</reference>
<reference evidence="2 3" key="2">
    <citation type="journal article" date="2020" name="Microbiol. Resour. Announc.">
        <title>Antarctic desert soil bacteria exhibit high novel natural product potential, evaluated through long-read genome sequencing and comparative genomics.</title>
        <authorList>
            <person name="Benaud N."/>
            <person name="Edwards R.J."/>
            <person name="Amos T.G."/>
            <person name="D'Agostino P.M."/>
            <person name="Gutierrez-Chavez C."/>
            <person name="Montgomery K."/>
            <person name="Nicetic I."/>
            <person name="Ferrari B.C."/>
        </authorList>
    </citation>
    <scope>NUCLEOTIDE SEQUENCE [LARGE SCALE GENOMIC DNA]</scope>
    <source>
        <strain evidence="2 3">SPB151</strain>
    </source>
</reference>
<organism evidence="2 3">
    <name type="scientific">Kribbella qitaiheensis</name>
    <dbReference type="NCBI Taxonomy" id="1544730"/>
    <lineage>
        <taxon>Bacteria</taxon>
        <taxon>Bacillati</taxon>
        <taxon>Actinomycetota</taxon>
        <taxon>Actinomycetes</taxon>
        <taxon>Propionibacteriales</taxon>
        <taxon>Kribbellaceae</taxon>
        <taxon>Kribbella</taxon>
    </lineage>
</organism>
<gene>
    <name evidence="2" type="ORF">F1D05_23535</name>
</gene>
<accession>A0A7G6X270</accession>
<sequence>MTKTLATVIRENYSAIATTYDGKWADVLAVHGRAVTDRLDLAAARRVAEIGCGPGRLLSYLERLAPQARIIGTDLTEAMLRRAPARFARVAGDAEALPFAEDSLDAIVMPFVLFHLPDLPTALSEVRRILAPGGCFAAVTWSGHDPHPAYDVWVRVIDEHEAPPDPSPQMPSGAVTSDPVELELALRAANFDPVDITVERFRHRPTAGEFLAHSQVIGSMARRIALLPADRRASCLAAAERELAGLEPEAFTESGTVLYTTAR</sequence>
<dbReference type="GO" id="GO:0032259">
    <property type="term" value="P:methylation"/>
    <property type="evidence" value="ECO:0007669"/>
    <property type="project" value="UniProtKB-KW"/>
</dbReference>
<keyword evidence="2" id="KW-0808">Transferase</keyword>